<proteinExistence type="predicted"/>
<reference evidence="5 6" key="1">
    <citation type="submission" date="2018-03" db="EMBL/GenBank/DDBJ databases">
        <title>Bacillus urumqiensis sp. nov., a moderately haloalkaliphilic bacterium isolated from a salt lake.</title>
        <authorList>
            <person name="Zhao B."/>
            <person name="Liao Z."/>
        </authorList>
    </citation>
    <scope>NUCLEOTIDE SEQUENCE [LARGE SCALE GENOMIC DNA]</scope>
    <source>
        <strain evidence="5 6">BZ-SZ-XJ18</strain>
    </source>
</reference>
<dbReference type="OrthoDB" id="34294at2"/>
<dbReference type="Proteomes" id="UP000243650">
    <property type="component" value="Unassembled WGS sequence"/>
</dbReference>
<dbReference type="Gene3D" id="3.30.70.920">
    <property type="match status" value="1"/>
</dbReference>
<dbReference type="InterPro" id="IPR019888">
    <property type="entry name" value="Tscrpt_reg_AsnC-like"/>
</dbReference>
<keyword evidence="3" id="KW-0804">Transcription</keyword>
<dbReference type="Pfam" id="PF13412">
    <property type="entry name" value="HTH_24"/>
    <property type="match status" value="1"/>
</dbReference>
<evidence type="ECO:0000259" key="4">
    <source>
        <dbReference type="PROSITE" id="PS50956"/>
    </source>
</evidence>
<dbReference type="RefSeq" id="WP_105960035.1">
    <property type="nucleotide sequence ID" value="NZ_PVNS01000014.1"/>
</dbReference>
<keyword evidence="6" id="KW-1185">Reference proteome</keyword>
<dbReference type="InterPro" id="IPR011008">
    <property type="entry name" value="Dimeric_a/b-barrel"/>
</dbReference>
<gene>
    <name evidence="5" type="ORF">C6I21_13665</name>
</gene>
<dbReference type="PANTHER" id="PTHR30154:SF34">
    <property type="entry name" value="TRANSCRIPTIONAL REGULATOR AZLB"/>
    <property type="match status" value="1"/>
</dbReference>
<protein>
    <submittedName>
        <fullName evidence="5">AsnC family transcriptional regulator</fullName>
    </submittedName>
</protein>
<dbReference type="InterPro" id="IPR019887">
    <property type="entry name" value="Tscrpt_reg_AsnC/Lrp_C"/>
</dbReference>
<keyword evidence="2" id="KW-0238">DNA-binding</keyword>
<accession>A0A2P6ME46</accession>
<dbReference type="InterPro" id="IPR036390">
    <property type="entry name" value="WH_DNA-bd_sf"/>
</dbReference>
<dbReference type="InterPro" id="IPR011991">
    <property type="entry name" value="ArsR-like_HTH"/>
</dbReference>
<organism evidence="5 6">
    <name type="scientific">Alkalicoccus urumqiensis</name>
    <name type="common">Bacillus urumqiensis</name>
    <dbReference type="NCBI Taxonomy" id="1548213"/>
    <lineage>
        <taxon>Bacteria</taxon>
        <taxon>Bacillati</taxon>
        <taxon>Bacillota</taxon>
        <taxon>Bacilli</taxon>
        <taxon>Bacillales</taxon>
        <taxon>Bacillaceae</taxon>
        <taxon>Alkalicoccus</taxon>
    </lineage>
</organism>
<dbReference type="CDD" id="cd00090">
    <property type="entry name" value="HTH_ARSR"/>
    <property type="match status" value="1"/>
</dbReference>
<dbReference type="SMART" id="SM00344">
    <property type="entry name" value="HTH_ASNC"/>
    <property type="match status" value="1"/>
</dbReference>
<dbReference type="GO" id="GO:0043200">
    <property type="term" value="P:response to amino acid"/>
    <property type="evidence" value="ECO:0007669"/>
    <property type="project" value="TreeGrafter"/>
</dbReference>
<dbReference type="SUPFAM" id="SSF46785">
    <property type="entry name" value="Winged helix' DNA-binding domain"/>
    <property type="match status" value="1"/>
</dbReference>
<name>A0A2P6ME46_ALKUR</name>
<dbReference type="Pfam" id="PF01037">
    <property type="entry name" value="AsnC_trans_reg"/>
    <property type="match status" value="1"/>
</dbReference>
<dbReference type="SUPFAM" id="SSF54909">
    <property type="entry name" value="Dimeric alpha+beta barrel"/>
    <property type="match status" value="1"/>
</dbReference>
<dbReference type="PRINTS" id="PR00033">
    <property type="entry name" value="HTHASNC"/>
</dbReference>
<evidence type="ECO:0000256" key="2">
    <source>
        <dbReference type="ARBA" id="ARBA00023125"/>
    </source>
</evidence>
<feature type="domain" description="HTH asnC-type" evidence="4">
    <location>
        <begin position="1"/>
        <end position="62"/>
    </location>
</feature>
<dbReference type="AlphaFoldDB" id="A0A2P6ME46"/>
<dbReference type="Gene3D" id="1.10.10.10">
    <property type="entry name" value="Winged helix-like DNA-binding domain superfamily/Winged helix DNA-binding domain"/>
    <property type="match status" value="1"/>
</dbReference>
<dbReference type="GO" id="GO:0005829">
    <property type="term" value="C:cytosol"/>
    <property type="evidence" value="ECO:0007669"/>
    <property type="project" value="TreeGrafter"/>
</dbReference>
<sequence>MDHMDLHILDILQHDARLSNQEIARRVSLSPPATHSRIRRLEEDGVIERYTALLNEEALGFDLLCFIFMSTNIHQTDELQFLEGKLKERPEVLECYCLTGEYDYLLKIVVSNRKELETFVRRLNELGGARIQTSLTLREVKNSTMLPLDREKA</sequence>
<dbReference type="FunFam" id="1.10.10.10:FF:000186">
    <property type="entry name" value="AsnC family transcriptional regulator"/>
    <property type="match status" value="1"/>
</dbReference>
<evidence type="ECO:0000256" key="3">
    <source>
        <dbReference type="ARBA" id="ARBA00023163"/>
    </source>
</evidence>
<dbReference type="InterPro" id="IPR000485">
    <property type="entry name" value="AsnC-type_HTH_dom"/>
</dbReference>
<evidence type="ECO:0000313" key="5">
    <source>
        <dbReference type="EMBL" id="PRO64544.1"/>
    </source>
</evidence>
<evidence type="ECO:0000256" key="1">
    <source>
        <dbReference type="ARBA" id="ARBA00023015"/>
    </source>
</evidence>
<dbReference type="InterPro" id="IPR036388">
    <property type="entry name" value="WH-like_DNA-bd_sf"/>
</dbReference>
<keyword evidence="1" id="KW-0805">Transcription regulation</keyword>
<dbReference type="PROSITE" id="PS50956">
    <property type="entry name" value="HTH_ASNC_2"/>
    <property type="match status" value="1"/>
</dbReference>
<dbReference type="PANTHER" id="PTHR30154">
    <property type="entry name" value="LEUCINE-RESPONSIVE REGULATORY PROTEIN"/>
    <property type="match status" value="1"/>
</dbReference>
<evidence type="ECO:0000313" key="6">
    <source>
        <dbReference type="Proteomes" id="UP000243650"/>
    </source>
</evidence>
<comment type="caution">
    <text evidence="5">The sequence shown here is derived from an EMBL/GenBank/DDBJ whole genome shotgun (WGS) entry which is preliminary data.</text>
</comment>
<dbReference type="GO" id="GO:0043565">
    <property type="term" value="F:sequence-specific DNA binding"/>
    <property type="evidence" value="ECO:0007669"/>
    <property type="project" value="InterPro"/>
</dbReference>
<dbReference type="EMBL" id="PVNS01000014">
    <property type="protein sequence ID" value="PRO64544.1"/>
    <property type="molecule type" value="Genomic_DNA"/>
</dbReference>